<dbReference type="SUPFAM" id="SSF46689">
    <property type="entry name" value="Homeodomain-like"/>
    <property type="match status" value="1"/>
</dbReference>
<evidence type="ECO:0000313" key="5">
    <source>
        <dbReference type="Proteomes" id="UP000002772"/>
    </source>
</evidence>
<evidence type="ECO:0000256" key="1">
    <source>
        <dbReference type="ARBA" id="ARBA00023125"/>
    </source>
</evidence>
<organism evidence="4 5">
    <name type="scientific">Hallella multisaccharivorax DSM 17128</name>
    <dbReference type="NCBI Taxonomy" id="688246"/>
    <lineage>
        <taxon>Bacteria</taxon>
        <taxon>Pseudomonadati</taxon>
        <taxon>Bacteroidota</taxon>
        <taxon>Bacteroidia</taxon>
        <taxon>Bacteroidales</taxon>
        <taxon>Prevotellaceae</taxon>
        <taxon>Hallella</taxon>
    </lineage>
</organism>
<dbReference type="Proteomes" id="UP000002772">
    <property type="component" value="Unassembled WGS sequence"/>
</dbReference>
<dbReference type="InterPro" id="IPR001647">
    <property type="entry name" value="HTH_TetR"/>
</dbReference>
<accession>F8N5I7</accession>
<dbReference type="InterPro" id="IPR009057">
    <property type="entry name" value="Homeodomain-like_sf"/>
</dbReference>
<gene>
    <name evidence="4" type="ORF">Premu_2799</name>
</gene>
<evidence type="ECO:0000259" key="3">
    <source>
        <dbReference type="PROSITE" id="PS50977"/>
    </source>
</evidence>
<dbReference type="InterPro" id="IPR050109">
    <property type="entry name" value="HTH-type_TetR-like_transc_reg"/>
</dbReference>
<dbReference type="PRINTS" id="PR00455">
    <property type="entry name" value="HTHTETR"/>
</dbReference>
<sequence>MISKGDKSTDYRQQLSQRIIETATKMFFSRGIKAVKMDDVAARLAISKRTLYEIFNNKEKLLLHCVKKLKNEKDEHFKQFMKGQKRTEIDAIIEFYRFQMNRTASISPHFVSDLHRYPSVVSWMNEVRRTSDRIAQDFFQKGIDNGYFRKEVNFDLIWKFADVAMSNAIQSGIVEKYGVQQVFKNVTMLYVRGFCTLKGIEALEKMI</sequence>
<dbReference type="Gene3D" id="1.10.10.60">
    <property type="entry name" value="Homeodomain-like"/>
    <property type="match status" value="1"/>
</dbReference>
<feature type="DNA-binding region" description="H-T-H motif" evidence="2">
    <location>
        <begin position="36"/>
        <end position="55"/>
    </location>
</feature>
<dbReference type="PANTHER" id="PTHR30328">
    <property type="entry name" value="TRANSCRIPTIONAL REPRESSOR"/>
    <property type="match status" value="1"/>
</dbReference>
<dbReference type="Pfam" id="PF00440">
    <property type="entry name" value="TetR_N"/>
    <property type="match status" value="1"/>
</dbReference>
<dbReference type="eggNOG" id="COG1309">
    <property type="taxonomic scope" value="Bacteria"/>
</dbReference>
<dbReference type="HOGENOM" id="CLU_069356_30_0_10"/>
<reference evidence="5" key="1">
    <citation type="journal article" date="2011" name="Stand. Genomic Sci.">
        <title>Non-contiguous finished genome sequence of the opportunistic oral pathogen Prevotella multisaccharivorax type strain (PPPA20).</title>
        <authorList>
            <person name="Pati A."/>
            <person name="Gronow S."/>
            <person name="Lu M."/>
            <person name="Lapidus A."/>
            <person name="Nolan M."/>
            <person name="Lucas S."/>
            <person name="Hammon N."/>
            <person name="Deshpande S."/>
            <person name="Cheng J.F."/>
            <person name="Tapia R."/>
            <person name="Han C."/>
            <person name="Goodwin L."/>
            <person name="Pitluck S."/>
            <person name="Liolios K."/>
            <person name="Pagani I."/>
            <person name="Mavromatis K."/>
            <person name="Mikhailova N."/>
            <person name="Huntemann M."/>
            <person name="Chen A."/>
            <person name="Palaniappan K."/>
            <person name="Land M."/>
            <person name="Hauser L."/>
            <person name="Detter J.C."/>
            <person name="Brambilla E.M."/>
            <person name="Rohde M."/>
            <person name="Goker M."/>
            <person name="Woyke T."/>
            <person name="Bristow J."/>
            <person name="Eisen J.A."/>
            <person name="Markowitz V."/>
            <person name="Hugenholtz P."/>
            <person name="Kyrpides N.C."/>
            <person name="Klenk H.P."/>
            <person name="Ivanova N."/>
        </authorList>
    </citation>
    <scope>NUCLEOTIDE SEQUENCE [LARGE SCALE GENOMIC DNA]</scope>
    <source>
        <strain evidence="5">DSM 17128</strain>
    </source>
</reference>
<dbReference type="GO" id="GO:0003677">
    <property type="term" value="F:DNA binding"/>
    <property type="evidence" value="ECO:0007669"/>
    <property type="project" value="UniProtKB-UniRule"/>
</dbReference>
<evidence type="ECO:0000313" key="4">
    <source>
        <dbReference type="EMBL" id="EGN58145.1"/>
    </source>
</evidence>
<dbReference type="STRING" id="688246.Premu_2799"/>
<dbReference type="OrthoDB" id="881297at2"/>
<evidence type="ECO:0000256" key="2">
    <source>
        <dbReference type="PROSITE-ProRule" id="PRU00335"/>
    </source>
</evidence>
<dbReference type="EMBL" id="GL945017">
    <property type="protein sequence ID" value="EGN58145.1"/>
    <property type="molecule type" value="Genomic_DNA"/>
</dbReference>
<dbReference type="AlphaFoldDB" id="F8N5I7"/>
<dbReference type="RefSeq" id="WP_007576167.1">
    <property type="nucleotide sequence ID" value="NZ_BPTS01000002.1"/>
</dbReference>
<feature type="domain" description="HTH tetR-type" evidence="3">
    <location>
        <begin position="13"/>
        <end position="73"/>
    </location>
</feature>
<protein>
    <submittedName>
        <fullName evidence="4">Regulatory protein TetR</fullName>
    </submittedName>
</protein>
<dbReference type="PANTHER" id="PTHR30328:SF54">
    <property type="entry name" value="HTH-TYPE TRANSCRIPTIONAL REPRESSOR SCO4008"/>
    <property type="match status" value="1"/>
</dbReference>
<name>F8N5I7_9BACT</name>
<dbReference type="PROSITE" id="PS50977">
    <property type="entry name" value="HTH_TETR_2"/>
    <property type="match status" value="1"/>
</dbReference>
<keyword evidence="1 2" id="KW-0238">DNA-binding</keyword>
<keyword evidence="5" id="KW-1185">Reference proteome</keyword>
<proteinExistence type="predicted"/>
<dbReference type="Gene3D" id="1.10.357.10">
    <property type="entry name" value="Tetracycline Repressor, domain 2"/>
    <property type="match status" value="1"/>
</dbReference>